<proteinExistence type="predicted"/>
<comment type="caution">
    <text evidence="1">The sequence shown here is derived from an EMBL/GenBank/DDBJ whole genome shotgun (WGS) entry which is preliminary data.</text>
</comment>
<dbReference type="Proteomes" id="UP000178615">
    <property type="component" value="Unassembled WGS sequence"/>
</dbReference>
<evidence type="ECO:0000313" key="1">
    <source>
        <dbReference type="EMBL" id="OGC45700.1"/>
    </source>
</evidence>
<accession>A0A1F4ULN5</accession>
<dbReference type="EMBL" id="MEUV01000022">
    <property type="protein sequence ID" value="OGC45700.1"/>
    <property type="molecule type" value="Genomic_DNA"/>
</dbReference>
<name>A0A1F4ULN5_UNCKA</name>
<dbReference type="AlphaFoldDB" id="A0A1F4ULN5"/>
<gene>
    <name evidence="1" type="ORF">A2V49_01770</name>
</gene>
<reference evidence="1 2" key="1">
    <citation type="journal article" date="2016" name="Nat. Commun.">
        <title>Thousands of microbial genomes shed light on interconnected biogeochemical processes in an aquifer system.</title>
        <authorList>
            <person name="Anantharaman K."/>
            <person name="Brown C.T."/>
            <person name="Hug L.A."/>
            <person name="Sharon I."/>
            <person name="Castelle C.J."/>
            <person name="Probst A.J."/>
            <person name="Thomas B.C."/>
            <person name="Singh A."/>
            <person name="Wilkins M.J."/>
            <person name="Karaoz U."/>
            <person name="Brodie E.L."/>
            <person name="Williams K.H."/>
            <person name="Hubbard S.S."/>
            <person name="Banfield J.F."/>
        </authorList>
    </citation>
    <scope>NUCLEOTIDE SEQUENCE [LARGE SCALE GENOMIC DNA]</scope>
</reference>
<evidence type="ECO:0000313" key="2">
    <source>
        <dbReference type="Proteomes" id="UP000178615"/>
    </source>
</evidence>
<protein>
    <submittedName>
        <fullName evidence="1">Uncharacterized protein</fullName>
    </submittedName>
</protein>
<organism evidence="1 2">
    <name type="scientific">candidate division WWE3 bacterium RBG_19FT_COMBO_34_6</name>
    <dbReference type="NCBI Taxonomy" id="1802612"/>
    <lineage>
        <taxon>Bacteria</taxon>
        <taxon>Katanobacteria</taxon>
    </lineage>
</organism>
<sequence>MKPTGNSFYNPNSGGYFIDSTIFITGIADSVGRPDAPEFGLQGYGPAITVYLKAETPDSIGWQIVQNSGCDTLRVYRYNDPVFDPFENDVYYLHCDNIQNVKVMLIYFNYRETILLASPVYEVIEH</sequence>